<evidence type="ECO:0000256" key="1">
    <source>
        <dbReference type="SAM" id="MobiDB-lite"/>
    </source>
</evidence>
<organism evidence="3 4">
    <name type="scientific">Rhizobium leguminosarum</name>
    <dbReference type="NCBI Taxonomy" id="384"/>
    <lineage>
        <taxon>Bacteria</taxon>
        <taxon>Pseudomonadati</taxon>
        <taxon>Pseudomonadota</taxon>
        <taxon>Alphaproteobacteria</taxon>
        <taxon>Hyphomicrobiales</taxon>
        <taxon>Rhizobiaceae</taxon>
        <taxon>Rhizobium/Agrobacterium group</taxon>
        <taxon>Rhizobium</taxon>
    </lineage>
</organism>
<dbReference type="AlphaFoldDB" id="A0A6P0D9I3"/>
<dbReference type="RefSeq" id="WP_131591085.1">
    <property type="nucleotide sequence ID" value="NZ_JAAXDU010000013.1"/>
</dbReference>
<dbReference type="EMBL" id="WXXP01000002">
    <property type="protein sequence ID" value="NEK48543.1"/>
    <property type="molecule type" value="Genomic_DNA"/>
</dbReference>
<dbReference type="InterPro" id="IPR001584">
    <property type="entry name" value="Integrase_cat-core"/>
</dbReference>
<dbReference type="GO" id="GO:0015074">
    <property type="term" value="P:DNA integration"/>
    <property type="evidence" value="ECO:0007669"/>
    <property type="project" value="InterPro"/>
</dbReference>
<reference evidence="3 4" key="1">
    <citation type="submission" date="2020-01" db="EMBL/GenBank/DDBJ databases">
        <title>Rhizobium genotypes associated with high levels of biological nitrogen fixation by grain legumes in a temperate-maritime cropping system.</title>
        <authorList>
            <person name="Maluk M."/>
            <person name="Francesc Ferrando Molina F."/>
            <person name="Lopez Del Egido L."/>
            <person name="Lafos M."/>
            <person name="Langarica-Fuentes A."/>
            <person name="Gebre Yohannes G."/>
            <person name="Young M.W."/>
            <person name="Martin P."/>
            <person name="Gantlett R."/>
            <person name="Kenicer G."/>
            <person name="Hawes C."/>
            <person name="Begg G.S."/>
            <person name="Quilliam R.S."/>
            <person name="Squire G.R."/>
            <person name="Poole P.S."/>
            <person name="Young P.W."/>
            <person name="Iannetta P.M."/>
            <person name="James E.K."/>
        </authorList>
    </citation>
    <scope>NUCLEOTIDE SEQUENCE [LARGE SCALE GENOMIC DNA]</scope>
    <source>
        <strain evidence="3 4">JHI944</strain>
    </source>
</reference>
<name>A0A6P0D9I3_RHILE</name>
<dbReference type="InterPro" id="IPR036397">
    <property type="entry name" value="RNaseH_sf"/>
</dbReference>
<dbReference type="Pfam" id="PF09299">
    <property type="entry name" value="Mu-transpos_C"/>
    <property type="match status" value="1"/>
</dbReference>
<evidence type="ECO:0000313" key="3">
    <source>
        <dbReference type="EMBL" id="NEK48543.1"/>
    </source>
</evidence>
<gene>
    <name evidence="3" type="ORF">GUK36_03775</name>
</gene>
<dbReference type="Proteomes" id="UP000471409">
    <property type="component" value="Unassembled WGS sequence"/>
</dbReference>
<dbReference type="SUPFAM" id="SSF53098">
    <property type="entry name" value="Ribonuclease H-like"/>
    <property type="match status" value="1"/>
</dbReference>
<dbReference type="InterPro" id="IPR015378">
    <property type="entry name" value="Transposase-like_Mu_C"/>
</dbReference>
<comment type="caution">
    <text evidence="3">The sequence shown here is derived from an EMBL/GenBank/DDBJ whole genome shotgun (WGS) entry which is preliminary data.</text>
</comment>
<dbReference type="GO" id="GO:0003676">
    <property type="term" value="F:nucleic acid binding"/>
    <property type="evidence" value="ECO:0007669"/>
    <property type="project" value="InterPro"/>
</dbReference>
<accession>A0A6P0D9I3</accession>
<dbReference type="PROSITE" id="PS50994">
    <property type="entry name" value="INTEGRASE"/>
    <property type="match status" value="1"/>
</dbReference>
<evidence type="ECO:0000259" key="2">
    <source>
        <dbReference type="PROSITE" id="PS50994"/>
    </source>
</evidence>
<proteinExistence type="predicted"/>
<protein>
    <submittedName>
        <fullName evidence="3">DDE-type integrase/transposase/recombinase</fullName>
    </submittedName>
</protein>
<feature type="domain" description="Integrase catalytic" evidence="2">
    <location>
        <begin position="298"/>
        <end position="508"/>
    </location>
</feature>
<sequence length="766" mass="86080">MLGIAVDDRFLLLTVDKPGEFGVTQFQDGYIVLRRYPRGEQETIEFTQFAVDHANGNIVRTARAGQSLSVLSTKHLLSLFKPEGREVTVGELEDWEEVHEAVTAAGTKQFYANEYMAQRKKNLDYTKTEDDLKDFINDRHDDAKKRGLGKWIPSASTIRKLVFGRTEQVSLADCLYKTGTVRNKNIWPTWVYDLADEAIGKIFSGSLRNVGEASKWLFGEFYLGKDQGEGIPDDKRQIPPTERTLRNWYNEATNRDSVSKLFGPREANKQWKGTISPQDAIAPLQIVIIDQTVGNIWSAVKPSRNNWETGELLPGEGADRETKSKAQEVLTSKRVEVVYAVDVCSRKTCALILTFEPPSIDTFMACLKMVMTPKTSWQKRFPDIPDATCGWGKPLTVVLDNLFVHVTDSVQRGLLNMKIAIEYAPLASPEWKAIVERAIGTVKRVMANLPGGFSIDDDTVKSADYQKFAAMNLDEIDEMVTHRLITEHHMLPHAGTNEPPGYRFANLVKKYGRPMVDDMRVLDLLMRRRATAVLTRTGVRFNGHRYHHPELVTKLLDAYAAKAKKKKGRSAKVRVTVLWKSRDISSIGIIDHVNNQVVELPNHDPLLAITPISLDFAKAAKKHNAKIFDEYYPPELRAKYLREYFAMLEKFVKEEPHRVAKKTARLLEGGRGVVIAPDVRRYDAIIPVTDLGLAKINIPQELAMDDGVFEIETPKKRAPSSKAAAAPKPPEPVAVTPARAVSTMTLAESEAYLDRLMEQASSGARH</sequence>
<evidence type="ECO:0000313" key="4">
    <source>
        <dbReference type="Proteomes" id="UP000471409"/>
    </source>
</evidence>
<dbReference type="InterPro" id="IPR012337">
    <property type="entry name" value="RNaseH-like_sf"/>
</dbReference>
<feature type="region of interest" description="Disordered" evidence="1">
    <location>
        <begin position="714"/>
        <end position="735"/>
    </location>
</feature>
<dbReference type="Gene3D" id="3.30.420.10">
    <property type="entry name" value="Ribonuclease H-like superfamily/Ribonuclease H"/>
    <property type="match status" value="1"/>
</dbReference>